<evidence type="ECO:0000256" key="4">
    <source>
        <dbReference type="ARBA" id="ARBA00023136"/>
    </source>
</evidence>
<dbReference type="Pfam" id="PF02485">
    <property type="entry name" value="Branch"/>
    <property type="match status" value="1"/>
</dbReference>
<dbReference type="Proteomes" id="UP000187406">
    <property type="component" value="Unassembled WGS sequence"/>
</dbReference>
<keyword evidence="6" id="KW-0812">Transmembrane</keyword>
<evidence type="ECO:0000313" key="7">
    <source>
        <dbReference type="EMBL" id="GAV65865.1"/>
    </source>
</evidence>
<dbReference type="AlphaFoldDB" id="A0A1Q3BD85"/>
<gene>
    <name evidence="7" type="ORF">CFOL_v3_09379</name>
</gene>
<organism evidence="7 8">
    <name type="scientific">Cephalotus follicularis</name>
    <name type="common">Albany pitcher plant</name>
    <dbReference type="NCBI Taxonomy" id="3775"/>
    <lineage>
        <taxon>Eukaryota</taxon>
        <taxon>Viridiplantae</taxon>
        <taxon>Streptophyta</taxon>
        <taxon>Embryophyta</taxon>
        <taxon>Tracheophyta</taxon>
        <taxon>Spermatophyta</taxon>
        <taxon>Magnoliopsida</taxon>
        <taxon>eudicotyledons</taxon>
        <taxon>Gunneridae</taxon>
        <taxon>Pentapetalae</taxon>
        <taxon>rosids</taxon>
        <taxon>fabids</taxon>
        <taxon>Oxalidales</taxon>
        <taxon>Cephalotaceae</taxon>
        <taxon>Cephalotus</taxon>
    </lineage>
</organism>
<dbReference type="GO" id="GO:0016020">
    <property type="term" value="C:membrane"/>
    <property type="evidence" value="ECO:0007669"/>
    <property type="project" value="UniProtKB-SubCell"/>
</dbReference>
<dbReference type="GO" id="GO:0016757">
    <property type="term" value="F:glycosyltransferase activity"/>
    <property type="evidence" value="ECO:0007669"/>
    <property type="project" value="UniProtKB-KW"/>
</dbReference>
<dbReference type="EMBL" id="BDDD01000436">
    <property type="protein sequence ID" value="GAV65865.1"/>
    <property type="molecule type" value="Genomic_DNA"/>
</dbReference>
<sequence length="423" mass="49634">MKWFKIIVFVKELSIRIRRECRDRNIHITTTILLCFSMSLFVFILGMYLHDHVKQYLLSHEDSYFLDLTMLPLPQSSSPYFYVICNSSSLPPSFRPFLLSIRTRGLRDWTAPQDLWHSMTDEELMWRASMVPHIAEYPYNRTPKVAFMFLSRGRLPLAPLWEKFFKGHQGLYSIYLHASPEFTHEAPQSSIFYKRMIPSKVRVLAFVVYIIIVVEWGRSTMVDAERRLLANALLDFSNERFALLSESCIPLFNFTTIYNYLVKSNRSFLGSFDDPRHMGRGRYLSVLQQTDVLSNWRKGNQWFEIHRKLAIEIVSDVTYYPTGCDNCTPPCYMDEHYLPTFVTKIYPELNSNRSITWVDWSRGGSHPTMFVNVSIEFLNRIRLGFNCTYNLSTSTNCFLFRKLDQSTLVPLLRIAPKLLGFDP</sequence>
<dbReference type="InterPro" id="IPR003406">
    <property type="entry name" value="Glyco_trans_14"/>
</dbReference>
<evidence type="ECO:0000256" key="1">
    <source>
        <dbReference type="ARBA" id="ARBA00004606"/>
    </source>
</evidence>
<accession>A0A1Q3BD85</accession>
<keyword evidence="5" id="KW-0325">Glycoprotein</keyword>
<dbReference type="PANTHER" id="PTHR31042:SF91">
    <property type="entry name" value="CORE-2_I-BRANCHING BETA-1,6-N-ACETYLGLUCOSAMINYLTRANSFERASE FAMILY PROTEIN"/>
    <property type="match status" value="1"/>
</dbReference>
<keyword evidence="8" id="KW-1185">Reference proteome</keyword>
<keyword evidence="6" id="KW-1133">Transmembrane helix</keyword>
<evidence type="ECO:0000256" key="3">
    <source>
        <dbReference type="ARBA" id="ARBA00022679"/>
    </source>
</evidence>
<dbReference type="InterPro" id="IPR044174">
    <property type="entry name" value="BC10-like"/>
</dbReference>
<comment type="caution">
    <text evidence="7">The sequence shown here is derived from an EMBL/GenBank/DDBJ whole genome shotgun (WGS) entry which is preliminary data.</text>
</comment>
<dbReference type="PANTHER" id="PTHR31042">
    <property type="entry name" value="CORE-2/I-BRANCHING BETA-1,6-N-ACETYLGLUCOSAMINYLTRANSFERASE FAMILY PROTEIN-RELATED"/>
    <property type="match status" value="1"/>
</dbReference>
<evidence type="ECO:0000256" key="2">
    <source>
        <dbReference type="ARBA" id="ARBA00022676"/>
    </source>
</evidence>
<evidence type="ECO:0000256" key="6">
    <source>
        <dbReference type="SAM" id="Phobius"/>
    </source>
</evidence>
<evidence type="ECO:0000256" key="5">
    <source>
        <dbReference type="ARBA" id="ARBA00023180"/>
    </source>
</evidence>
<dbReference type="OrthoDB" id="191334at2759"/>
<protein>
    <submittedName>
        <fullName evidence="7">Branch domain-containing protein</fullName>
    </submittedName>
</protein>
<evidence type="ECO:0000313" key="8">
    <source>
        <dbReference type="Proteomes" id="UP000187406"/>
    </source>
</evidence>
<dbReference type="STRING" id="3775.A0A1Q3BD85"/>
<keyword evidence="2" id="KW-0328">Glycosyltransferase</keyword>
<feature type="transmembrane region" description="Helical" evidence="6">
    <location>
        <begin position="26"/>
        <end position="49"/>
    </location>
</feature>
<comment type="subcellular location">
    <subcellularLocation>
        <location evidence="1">Membrane</location>
        <topology evidence="1">Single-pass type II membrane protein</topology>
    </subcellularLocation>
</comment>
<keyword evidence="3" id="KW-0808">Transferase</keyword>
<keyword evidence="4 6" id="KW-0472">Membrane</keyword>
<name>A0A1Q3BD85_CEPFO</name>
<dbReference type="InParanoid" id="A0A1Q3BD85"/>
<proteinExistence type="predicted"/>
<reference evidence="8" key="1">
    <citation type="submission" date="2016-04" db="EMBL/GenBank/DDBJ databases">
        <title>Cephalotus genome sequencing.</title>
        <authorList>
            <person name="Fukushima K."/>
            <person name="Hasebe M."/>
            <person name="Fang X."/>
        </authorList>
    </citation>
    <scope>NUCLEOTIDE SEQUENCE [LARGE SCALE GENOMIC DNA]</scope>
    <source>
        <strain evidence="8">cv. St1</strain>
    </source>
</reference>